<dbReference type="Gene3D" id="1.10.287.130">
    <property type="match status" value="1"/>
</dbReference>
<dbReference type="InterPro" id="IPR004358">
    <property type="entry name" value="Sig_transdc_His_kin-like_C"/>
</dbReference>
<dbReference type="InterPro" id="IPR036097">
    <property type="entry name" value="HisK_dim/P_sf"/>
</dbReference>
<feature type="domain" description="HAMP" evidence="12">
    <location>
        <begin position="166"/>
        <end position="218"/>
    </location>
</feature>
<evidence type="ECO:0000313" key="13">
    <source>
        <dbReference type="EMBL" id="AVR94457.1"/>
    </source>
</evidence>
<keyword evidence="5" id="KW-0597">Phosphoprotein</keyword>
<evidence type="ECO:0000256" key="4">
    <source>
        <dbReference type="ARBA" id="ARBA00022475"/>
    </source>
</evidence>
<dbReference type="EMBL" id="CP028324">
    <property type="protein sequence ID" value="AVR94457.1"/>
    <property type="molecule type" value="Genomic_DNA"/>
</dbReference>
<dbReference type="Pfam" id="PF00512">
    <property type="entry name" value="HisKA"/>
    <property type="match status" value="1"/>
</dbReference>
<keyword evidence="9" id="KW-0067">ATP-binding</keyword>
<dbReference type="GO" id="GO:0000155">
    <property type="term" value="F:phosphorelay sensor kinase activity"/>
    <property type="evidence" value="ECO:0007669"/>
    <property type="project" value="InterPro"/>
</dbReference>
<dbReference type="SUPFAM" id="SSF55874">
    <property type="entry name" value="ATPase domain of HSP90 chaperone/DNA topoisomerase II/histidine kinase"/>
    <property type="match status" value="1"/>
</dbReference>
<dbReference type="InterPro" id="IPR003594">
    <property type="entry name" value="HATPase_dom"/>
</dbReference>
<dbReference type="InterPro" id="IPR003661">
    <property type="entry name" value="HisK_dim/P_dom"/>
</dbReference>
<organism evidence="13 14">
    <name type="scientific">Pseudoduganella armeniaca</name>
    <dbReference type="NCBI Taxonomy" id="2072590"/>
    <lineage>
        <taxon>Bacteria</taxon>
        <taxon>Pseudomonadati</taxon>
        <taxon>Pseudomonadota</taxon>
        <taxon>Betaproteobacteria</taxon>
        <taxon>Burkholderiales</taxon>
        <taxon>Oxalobacteraceae</taxon>
        <taxon>Telluria group</taxon>
        <taxon>Pseudoduganella</taxon>
    </lineage>
</organism>
<keyword evidence="7" id="KW-0547">Nucleotide-binding</keyword>
<evidence type="ECO:0000256" key="9">
    <source>
        <dbReference type="ARBA" id="ARBA00022840"/>
    </source>
</evidence>
<dbReference type="CDD" id="cd00082">
    <property type="entry name" value="HisKA"/>
    <property type="match status" value="1"/>
</dbReference>
<reference evidence="13 14" key="1">
    <citation type="submission" date="2018-03" db="EMBL/GenBank/DDBJ databases">
        <title>Massilia armeniaca sp. nov., isolated from desert soil.</title>
        <authorList>
            <person name="Huang H."/>
            <person name="Ren M."/>
        </authorList>
    </citation>
    <scope>NUCLEOTIDE SEQUENCE [LARGE SCALE GENOMIC DNA]</scope>
    <source>
        <strain evidence="13 14">ZMN-3</strain>
    </source>
</reference>
<dbReference type="InterPro" id="IPR003660">
    <property type="entry name" value="HAMP_dom"/>
</dbReference>
<dbReference type="AlphaFoldDB" id="A0A2R4C4B4"/>
<dbReference type="PANTHER" id="PTHR44936:SF10">
    <property type="entry name" value="SENSOR PROTEIN RSTB"/>
    <property type="match status" value="1"/>
</dbReference>
<proteinExistence type="predicted"/>
<evidence type="ECO:0000256" key="2">
    <source>
        <dbReference type="ARBA" id="ARBA00004651"/>
    </source>
</evidence>
<evidence type="ECO:0000259" key="12">
    <source>
        <dbReference type="PROSITE" id="PS50885"/>
    </source>
</evidence>
<comment type="subcellular location">
    <subcellularLocation>
        <location evidence="2">Cell membrane</location>
        <topology evidence="2">Multi-pass membrane protein</topology>
    </subcellularLocation>
</comment>
<dbReference type="GO" id="GO:0005524">
    <property type="term" value="F:ATP binding"/>
    <property type="evidence" value="ECO:0007669"/>
    <property type="project" value="UniProtKB-KW"/>
</dbReference>
<feature type="transmembrane region" description="Helical" evidence="10">
    <location>
        <begin position="6"/>
        <end position="27"/>
    </location>
</feature>
<comment type="catalytic activity">
    <reaction evidence="1">
        <text>ATP + protein L-histidine = ADP + protein N-phospho-L-histidine.</text>
        <dbReference type="EC" id="2.7.13.3"/>
    </reaction>
</comment>
<sequence length="434" mass="48190">MNRLFFRFFVLVMLSISAAAFIVYFAINRLFGDPLESIARNQAAAQIFLLEQYVDQAPVDGWLDRLNKVREVSDVRFDLIPLASARQQLPSREREAFERGEVVIDIANKALFRRVDLTGDKYIGSNEEAIYAQNLPIDIKVALQMEAVRYVIVALALLIPIGIWSRSHWRGLQILMKVADRFGSGQLKVRAQMKPGDSIYPLAERINHMADRIETLLEAQRGLLHSVSHEIRTPIARLEFALELLHDTVGDTVLEKRIGSMQGDLTELKSLVSELLGMARLDSEQPLRYETFDVTEALRNCANGLPPAEVSLDVSVPDGLGTYYGDCRLLMRATGNLLRNAQKYANGQVALSAARKLGGVTILVDDDGAGIPEEEREKVFEPFYRLDRSRDRNTGGFGLGLSIASKAVSLHGGTLKIETSPLGGARFVITLPPA</sequence>
<dbReference type="SMART" id="SM00304">
    <property type="entry name" value="HAMP"/>
    <property type="match status" value="1"/>
</dbReference>
<dbReference type="EC" id="2.7.13.3" evidence="3"/>
<dbReference type="PROSITE" id="PS50109">
    <property type="entry name" value="HIS_KIN"/>
    <property type="match status" value="1"/>
</dbReference>
<keyword evidence="10" id="KW-0472">Membrane</keyword>
<keyword evidence="14" id="KW-1185">Reference proteome</keyword>
<evidence type="ECO:0000256" key="1">
    <source>
        <dbReference type="ARBA" id="ARBA00000085"/>
    </source>
</evidence>
<evidence type="ECO:0000259" key="11">
    <source>
        <dbReference type="PROSITE" id="PS50109"/>
    </source>
</evidence>
<dbReference type="SMART" id="SM00388">
    <property type="entry name" value="HisKA"/>
    <property type="match status" value="1"/>
</dbReference>
<dbReference type="InterPro" id="IPR036890">
    <property type="entry name" value="HATPase_C_sf"/>
</dbReference>
<evidence type="ECO:0000256" key="3">
    <source>
        <dbReference type="ARBA" id="ARBA00012438"/>
    </source>
</evidence>
<dbReference type="SUPFAM" id="SSF47384">
    <property type="entry name" value="Homodimeric domain of signal transducing histidine kinase"/>
    <property type="match status" value="1"/>
</dbReference>
<dbReference type="GO" id="GO:0005886">
    <property type="term" value="C:plasma membrane"/>
    <property type="evidence" value="ECO:0007669"/>
    <property type="project" value="UniProtKB-SubCell"/>
</dbReference>
<feature type="domain" description="Histidine kinase" evidence="11">
    <location>
        <begin position="226"/>
        <end position="434"/>
    </location>
</feature>
<evidence type="ECO:0000256" key="10">
    <source>
        <dbReference type="SAM" id="Phobius"/>
    </source>
</evidence>
<evidence type="ECO:0000256" key="5">
    <source>
        <dbReference type="ARBA" id="ARBA00022553"/>
    </source>
</evidence>
<dbReference type="PRINTS" id="PR00344">
    <property type="entry name" value="BCTRLSENSOR"/>
</dbReference>
<dbReference type="InterPro" id="IPR050980">
    <property type="entry name" value="2C_sensor_his_kinase"/>
</dbReference>
<dbReference type="Proteomes" id="UP000240505">
    <property type="component" value="Chromosome"/>
</dbReference>
<dbReference type="KEGG" id="masz:C9I28_01075"/>
<dbReference type="InterPro" id="IPR005467">
    <property type="entry name" value="His_kinase_dom"/>
</dbReference>
<dbReference type="OrthoDB" id="9804645at2"/>
<dbReference type="PANTHER" id="PTHR44936">
    <property type="entry name" value="SENSOR PROTEIN CREC"/>
    <property type="match status" value="1"/>
</dbReference>
<evidence type="ECO:0000256" key="7">
    <source>
        <dbReference type="ARBA" id="ARBA00022741"/>
    </source>
</evidence>
<dbReference type="PROSITE" id="PS50885">
    <property type="entry name" value="HAMP"/>
    <property type="match status" value="1"/>
</dbReference>
<dbReference type="RefSeq" id="WP_107139808.1">
    <property type="nucleotide sequence ID" value="NZ_CP028324.1"/>
</dbReference>
<dbReference type="Gene3D" id="6.10.340.10">
    <property type="match status" value="1"/>
</dbReference>
<accession>A0A2R4C4B4</accession>
<keyword evidence="6" id="KW-0808">Transferase</keyword>
<evidence type="ECO:0000256" key="6">
    <source>
        <dbReference type="ARBA" id="ARBA00022679"/>
    </source>
</evidence>
<dbReference type="Pfam" id="PF02518">
    <property type="entry name" value="HATPase_c"/>
    <property type="match status" value="1"/>
</dbReference>
<keyword evidence="4" id="KW-1003">Cell membrane</keyword>
<keyword evidence="8 13" id="KW-0418">Kinase</keyword>
<dbReference type="SMART" id="SM00387">
    <property type="entry name" value="HATPase_c"/>
    <property type="match status" value="1"/>
</dbReference>
<evidence type="ECO:0000256" key="8">
    <source>
        <dbReference type="ARBA" id="ARBA00022777"/>
    </source>
</evidence>
<dbReference type="Pfam" id="PF00672">
    <property type="entry name" value="HAMP"/>
    <property type="match status" value="1"/>
</dbReference>
<dbReference type="CDD" id="cd06225">
    <property type="entry name" value="HAMP"/>
    <property type="match status" value="1"/>
</dbReference>
<name>A0A2R4C4B4_9BURK</name>
<keyword evidence="10" id="KW-0812">Transmembrane</keyword>
<keyword evidence="10" id="KW-1133">Transmembrane helix</keyword>
<evidence type="ECO:0000313" key="14">
    <source>
        <dbReference type="Proteomes" id="UP000240505"/>
    </source>
</evidence>
<protein>
    <recommendedName>
        <fullName evidence="3">histidine kinase</fullName>
        <ecNumber evidence="3">2.7.13.3</ecNumber>
    </recommendedName>
</protein>
<dbReference type="Gene3D" id="3.30.565.10">
    <property type="entry name" value="Histidine kinase-like ATPase, C-terminal domain"/>
    <property type="match status" value="1"/>
</dbReference>
<gene>
    <name evidence="13" type="ORF">C9I28_01075</name>
</gene>